<dbReference type="AlphaFoldDB" id="A0A3D9SX02"/>
<evidence type="ECO:0000313" key="3">
    <source>
        <dbReference type="Proteomes" id="UP000256661"/>
    </source>
</evidence>
<protein>
    <submittedName>
        <fullName evidence="2">Uncharacterized protein DUF397</fullName>
    </submittedName>
</protein>
<evidence type="ECO:0000313" key="2">
    <source>
        <dbReference type="EMBL" id="REF00480.1"/>
    </source>
</evidence>
<dbReference type="Proteomes" id="UP000256661">
    <property type="component" value="Unassembled WGS sequence"/>
</dbReference>
<name>A0A3D9SX02_9ACTN</name>
<accession>A0A3D9SX02</accession>
<gene>
    <name evidence="2" type="ORF">DFJ69_6022</name>
</gene>
<dbReference type="OrthoDB" id="3483594at2"/>
<organism evidence="2 3">
    <name type="scientific">Thermomonospora umbrina</name>
    <dbReference type="NCBI Taxonomy" id="111806"/>
    <lineage>
        <taxon>Bacteria</taxon>
        <taxon>Bacillati</taxon>
        <taxon>Actinomycetota</taxon>
        <taxon>Actinomycetes</taxon>
        <taxon>Streptosporangiales</taxon>
        <taxon>Thermomonosporaceae</taxon>
        <taxon>Thermomonospora</taxon>
    </lineage>
</organism>
<keyword evidence="3" id="KW-1185">Reference proteome</keyword>
<dbReference type="EMBL" id="QTTT01000001">
    <property type="protein sequence ID" value="REF00480.1"/>
    <property type="molecule type" value="Genomic_DNA"/>
</dbReference>
<dbReference type="Pfam" id="PF04149">
    <property type="entry name" value="DUF397"/>
    <property type="match status" value="1"/>
</dbReference>
<dbReference type="InterPro" id="IPR007278">
    <property type="entry name" value="DUF397"/>
</dbReference>
<comment type="caution">
    <text evidence="2">The sequence shown here is derived from an EMBL/GenBank/DDBJ whole genome shotgun (WGS) entry which is preliminary data.</text>
</comment>
<reference evidence="2 3" key="1">
    <citation type="submission" date="2018-08" db="EMBL/GenBank/DDBJ databases">
        <title>Sequencing the genomes of 1000 actinobacteria strains.</title>
        <authorList>
            <person name="Klenk H.-P."/>
        </authorList>
    </citation>
    <scope>NUCLEOTIDE SEQUENCE [LARGE SCALE GENOMIC DNA]</scope>
    <source>
        <strain evidence="2 3">DSM 43927</strain>
    </source>
</reference>
<dbReference type="RefSeq" id="WP_116025631.1">
    <property type="nucleotide sequence ID" value="NZ_QTTT01000001.1"/>
</dbReference>
<evidence type="ECO:0000259" key="1">
    <source>
        <dbReference type="Pfam" id="PF04149"/>
    </source>
</evidence>
<sequence>MTEWSKSSDSNMRRESCVEVANLDGNIGVRDSKNSQSGTWP</sequence>
<feature type="domain" description="DUF397" evidence="1">
    <location>
        <begin position="3"/>
        <end position="38"/>
    </location>
</feature>
<proteinExistence type="predicted"/>